<dbReference type="GO" id="GO:0004494">
    <property type="term" value="F:methylmalonyl-CoA mutase activity"/>
    <property type="evidence" value="ECO:0007669"/>
    <property type="project" value="InterPro"/>
</dbReference>
<evidence type="ECO:0000256" key="1">
    <source>
        <dbReference type="ARBA" id="ARBA00023235"/>
    </source>
</evidence>
<dbReference type="SUPFAM" id="SSF51703">
    <property type="entry name" value="Cobalamin (vitamin B12)-dependent enzymes"/>
    <property type="match status" value="1"/>
</dbReference>
<feature type="domain" description="Methylmalonyl-CoA mutase alpha/beta chain catalytic" evidence="2">
    <location>
        <begin position="2"/>
        <end position="206"/>
    </location>
</feature>
<keyword evidence="1" id="KW-0413">Isomerase</keyword>
<dbReference type="PANTHER" id="PTHR48101:SF1">
    <property type="entry name" value="METHYLMALONYL-COA MUTASE, LARGE SUBUNIT"/>
    <property type="match status" value="1"/>
</dbReference>
<comment type="caution">
    <text evidence="3">The sequence shown here is derived from an EMBL/GenBank/DDBJ whole genome shotgun (WGS) entry which is preliminary data.</text>
</comment>
<gene>
    <name evidence="3" type="ORF">B1B_18705</name>
</gene>
<sequence>FTYVEESLKRGLAVDDFAPRISFFFNSHNDLFEEVAKFRAARGLWAERMKERYGARKERSLWLRFHTQTAGCSCTAQQPELNIVRTTVQALAGVLGGTQSLHTNSYDEALQLPTESAVRIALRTQQILAEESGVTDWVDPLGGSYYLEWLTERMAEEARKQFDRIDTLGGVVAGIEKGYFQREIQEASFRFQREVDAGERKVVGVTRTPPTRP</sequence>
<evidence type="ECO:0000259" key="2">
    <source>
        <dbReference type="Pfam" id="PF01642"/>
    </source>
</evidence>
<evidence type="ECO:0000313" key="3">
    <source>
        <dbReference type="EMBL" id="EQD29569.1"/>
    </source>
</evidence>
<organism evidence="3">
    <name type="scientific">mine drainage metagenome</name>
    <dbReference type="NCBI Taxonomy" id="410659"/>
    <lineage>
        <taxon>unclassified sequences</taxon>
        <taxon>metagenomes</taxon>
        <taxon>ecological metagenomes</taxon>
    </lineage>
</organism>
<dbReference type="Pfam" id="PF01642">
    <property type="entry name" value="MM_CoA_mutase"/>
    <property type="match status" value="1"/>
</dbReference>
<reference evidence="3" key="2">
    <citation type="journal article" date="2014" name="ISME J.">
        <title>Microbial stratification in low pH oxic and suboxic macroscopic growths along an acid mine drainage.</title>
        <authorList>
            <person name="Mendez-Garcia C."/>
            <person name="Mesa V."/>
            <person name="Sprenger R.R."/>
            <person name="Richter M."/>
            <person name="Diez M.S."/>
            <person name="Solano J."/>
            <person name="Bargiela R."/>
            <person name="Golyshina O.V."/>
            <person name="Manteca A."/>
            <person name="Ramos J.L."/>
            <person name="Gallego J.R."/>
            <person name="Llorente I."/>
            <person name="Martins Dos Santos V.A."/>
            <person name="Jensen O.N."/>
            <person name="Pelaez A.I."/>
            <person name="Sanchez J."/>
            <person name="Ferrer M."/>
        </authorList>
    </citation>
    <scope>NUCLEOTIDE SEQUENCE</scope>
</reference>
<feature type="non-terminal residue" evidence="3">
    <location>
        <position position="1"/>
    </location>
</feature>
<dbReference type="EMBL" id="AUZY01012534">
    <property type="protein sequence ID" value="EQD29569.1"/>
    <property type="molecule type" value="Genomic_DNA"/>
</dbReference>
<dbReference type="InterPro" id="IPR006098">
    <property type="entry name" value="MMCoA_mutase_a_cat"/>
</dbReference>
<protein>
    <submittedName>
        <fullName evidence="3">Methylmalonyl-CoA mutase, large subunit</fullName>
    </submittedName>
</protein>
<accession>T0ZLH0</accession>
<reference evidence="3" key="1">
    <citation type="submission" date="2013-08" db="EMBL/GenBank/DDBJ databases">
        <authorList>
            <person name="Mendez C."/>
            <person name="Richter M."/>
            <person name="Ferrer M."/>
            <person name="Sanchez J."/>
        </authorList>
    </citation>
    <scope>NUCLEOTIDE SEQUENCE</scope>
</reference>
<dbReference type="PANTHER" id="PTHR48101">
    <property type="entry name" value="METHYLMALONYL-COA MUTASE, MITOCHONDRIAL-RELATED"/>
    <property type="match status" value="1"/>
</dbReference>
<name>T0ZLH0_9ZZZZ</name>
<dbReference type="NCBIfam" id="TIGR00641">
    <property type="entry name" value="acid_CoA_mut_N"/>
    <property type="match status" value="1"/>
</dbReference>
<proteinExistence type="predicted"/>
<dbReference type="GO" id="GO:0031419">
    <property type="term" value="F:cobalamin binding"/>
    <property type="evidence" value="ECO:0007669"/>
    <property type="project" value="InterPro"/>
</dbReference>
<dbReference type="InterPro" id="IPR006099">
    <property type="entry name" value="MeMalonylCoA_mutase_a/b_cat"/>
</dbReference>
<dbReference type="Gene3D" id="3.20.20.240">
    <property type="entry name" value="Methylmalonyl-CoA mutase"/>
    <property type="match status" value="1"/>
</dbReference>
<dbReference type="InterPro" id="IPR016176">
    <property type="entry name" value="Cbl-dep_enz_cat"/>
</dbReference>
<dbReference type="AlphaFoldDB" id="T0ZLH0"/>